<evidence type="ECO:0000313" key="8">
    <source>
        <dbReference type="EMBL" id="EFJ46198.1"/>
    </source>
</evidence>
<dbReference type="PANTHER" id="PTHR12713:SF11">
    <property type="entry name" value="V-TYPE PROTON ATPASE SUBUNIT G"/>
    <property type="match status" value="1"/>
</dbReference>
<evidence type="ECO:0000256" key="4">
    <source>
        <dbReference type="ARBA" id="ARBA00022781"/>
    </source>
</evidence>
<feature type="compositionally biased region" description="Low complexity" evidence="7">
    <location>
        <begin position="64"/>
        <end position="75"/>
    </location>
</feature>
<protein>
    <recommendedName>
        <fullName evidence="10">V-type proton ATPase subunit G</fullName>
    </recommendedName>
</protein>
<dbReference type="OrthoDB" id="5593235at2759"/>
<accession>D8U203</accession>
<feature type="coiled-coil region" evidence="6">
    <location>
        <begin position="32"/>
        <end position="59"/>
    </location>
</feature>
<feature type="region of interest" description="Disordered" evidence="7">
    <location>
        <begin position="60"/>
        <end position="79"/>
    </location>
</feature>
<reference evidence="8 9" key="1">
    <citation type="journal article" date="2010" name="Science">
        <title>Genomic analysis of organismal complexity in the multicellular green alga Volvox carteri.</title>
        <authorList>
            <person name="Prochnik S.E."/>
            <person name="Umen J."/>
            <person name="Nedelcu A.M."/>
            <person name="Hallmann A."/>
            <person name="Miller S.M."/>
            <person name="Nishii I."/>
            <person name="Ferris P."/>
            <person name="Kuo A."/>
            <person name="Mitros T."/>
            <person name="Fritz-Laylin L.K."/>
            <person name="Hellsten U."/>
            <person name="Chapman J."/>
            <person name="Simakov O."/>
            <person name="Rensing S.A."/>
            <person name="Terry A."/>
            <person name="Pangilinan J."/>
            <person name="Kapitonov V."/>
            <person name="Jurka J."/>
            <person name="Salamov A."/>
            <person name="Shapiro H."/>
            <person name="Schmutz J."/>
            <person name="Grimwood J."/>
            <person name="Lindquist E."/>
            <person name="Lucas S."/>
            <person name="Grigoriev I.V."/>
            <person name="Schmitt R."/>
            <person name="Kirk D."/>
            <person name="Rokhsar D.S."/>
        </authorList>
    </citation>
    <scope>NUCLEOTIDE SEQUENCE [LARGE SCALE GENOMIC DNA]</scope>
    <source>
        <strain evidence="9">f. Nagariensis / Eve</strain>
    </source>
</reference>
<comment type="function">
    <text evidence="1">Catalytic subunit of the peripheral V1 complex of vacuolar ATPase (V-ATPase). V-ATPase is responsible for acidifying a variety of intracellular compartments in eukaryotic cells.</text>
</comment>
<dbReference type="eggNOG" id="KOG1772">
    <property type="taxonomic scope" value="Eukaryota"/>
</dbReference>
<comment type="similarity">
    <text evidence="2">Belongs to the V-ATPase G subunit family.</text>
</comment>
<evidence type="ECO:0000313" key="9">
    <source>
        <dbReference type="Proteomes" id="UP000001058"/>
    </source>
</evidence>
<dbReference type="GO" id="GO:0000221">
    <property type="term" value="C:vacuolar proton-transporting V-type ATPase, V1 domain"/>
    <property type="evidence" value="ECO:0007669"/>
    <property type="project" value="TreeGrafter"/>
</dbReference>
<dbReference type="InterPro" id="IPR005124">
    <property type="entry name" value="V-ATPase_G"/>
</dbReference>
<organism evidence="9">
    <name type="scientific">Volvox carteri f. nagariensis</name>
    <dbReference type="NCBI Taxonomy" id="3068"/>
    <lineage>
        <taxon>Eukaryota</taxon>
        <taxon>Viridiplantae</taxon>
        <taxon>Chlorophyta</taxon>
        <taxon>core chlorophytes</taxon>
        <taxon>Chlorophyceae</taxon>
        <taxon>CS clade</taxon>
        <taxon>Chlamydomonadales</taxon>
        <taxon>Volvocaceae</taxon>
        <taxon>Volvox</taxon>
    </lineage>
</organism>
<dbReference type="PANTHER" id="PTHR12713">
    <property type="entry name" value="VACUOLAR ATP SYNTHASE SUBUNIT G"/>
    <property type="match status" value="1"/>
</dbReference>
<dbReference type="Proteomes" id="UP000001058">
    <property type="component" value="Unassembled WGS sequence"/>
</dbReference>
<evidence type="ECO:0000256" key="3">
    <source>
        <dbReference type="ARBA" id="ARBA00022448"/>
    </source>
</evidence>
<dbReference type="GO" id="GO:0046961">
    <property type="term" value="F:proton-transporting ATPase activity, rotational mechanism"/>
    <property type="evidence" value="ECO:0007669"/>
    <property type="project" value="InterPro"/>
</dbReference>
<dbReference type="InParanoid" id="D8U203"/>
<keyword evidence="9" id="KW-1185">Reference proteome</keyword>
<dbReference type="STRING" id="3068.D8U203"/>
<dbReference type="RefSeq" id="XP_002952645.1">
    <property type="nucleotide sequence ID" value="XM_002952599.1"/>
</dbReference>
<evidence type="ECO:0000256" key="7">
    <source>
        <dbReference type="SAM" id="MobiDB-lite"/>
    </source>
</evidence>
<evidence type="ECO:0000256" key="6">
    <source>
        <dbReference type="SAM" id="Coils"/>
    </source>
</evidence>
<dbReference type="GeneID" id="9627307"/>
<evidence type="ECO:0008006" key="10">
    <source>
        <dbReference type="Google" id="ProtNLM"/>
    </source>
</evidence>
<keyword evidence="6" id="KW-0175">Coiled coil</keyword>
<gene>
    <name evidence="8" type="ORF">VOLCADRAFT_121088</name>
</gene>
<evidence type="ECO:0000256" key="5">
    <source>
        <dbReference type="ARBA" id="ARBA00023065"/>
    </source>
</evidence>
<evidence type="ECO:0000256" key="2">
    <source>
        <dbReference type="ARBA" id="ARBA00010066"/>
    </source>
</evidence>
<keyword evidence="4" id="KW-0375">Hydrogen ion transport</keyword>
<dbReference type="KEGG" id="vcn:VOLCADRAFT_121088"/>
<evidence type="ECO:0000256" key="1">
    <source>
        <dbReference type="ARBA" id="ARBA00003847"/>
    </source>
</evidence>
<keyword evidence="5" id="KW-0406">Ion transport</keyword>
<proteinExistence type="inferred from homology"/>
<keyword evidence="3" id="KW-0813">Transport</keyword>
<dbReference type="Pfam" id="PF03179">
    <property type="entry name" value="V-ATPase_G"/>
    <property type="match status" value="1"/>
</dbReference>
<dbReference type="AlphaFoldDB" id="D8U203"/>
<dbReference type="Gene3D" id="1.20.5.2950">
    <property type="match status" value="1"/>
</dbReference>
<name>D8U203_VOLCA</name>
<dbReference type="GO" id="GO:0016887">
    <property type="term" value="F:ATP hydrolysis activity"/>
    <property type="evidence" value="ECO:0007669"/>
    <property type="project" value="TreeGrafter"/>
</dbReference>
<feature type="region of interest" description="Disordered" evidence="7">
    <location>
        <begin position="127"/>
        <end position="152"/>
    </location>
</feature>
<dbReference type="EMBL" id="GL378352">
    <property type="protein sequence ID" value="EFJ46198.1"/>
    <property type="molecule type" value="Genomic_DNA"/>
</dbReference>
<sequence>MQVAAGSDGIQRLLAAEAEAQRIVGEARKAKGDRLRQAKAEAEKEIAAYRAEREGAYQKKIAEASGPAPSGSSGSQATFQRLQSETNLAIQKIQADVKAKKGETASDSRYRVVALGVCVVFMSYSLPQSPSRSGRPRTKGATASSGGKDGKETVVRGALSGNIGASPFGILATTPELPVSTGTCITAVHSLQSINRQGQSILSLRRLNSSSNGSMAGTVSGGLAPVSLPAPSVARGGVFMRRMGAALLVLQLVLIGALLSRLSLVHSLTDMAKSVTVPHLGSHGQTVAVAEVDESSTIAIVTRLAAESRRSARDGAMTASRRERMWPTIADLTARRQQQDGLQKHQQITQSGSPAHPVRLVAAGRSTAMTRTATAMETASNINREKQVAKAAAASKPIAFVNSTAPTSNGDNKGTKTAATGTTAEAAIGTKFPPFAKPVVPFVGRVANPPTIVGVVFYGRRDRVRILDCYLQRNMARNGGLLTYVVFVTATWQPDDVEFLDRLVAMRGGEYRKLYPQRLDKGYTGHYAWMDPATIYVKIDDDVVYIADDAIDHMLIAHNLHRYHLISANVVNHQPLELPHSQSGAHYMYEQTRPAGRLGVYNFPPNEQLWDFNKHVGYTRWRINMIMFKAANIDVHVYNMSSTVDTYPGDDEDYITRILPKQLNRTSAAVSQALAVHFSFFMQRAGLENNTDLLDRYTLLAERTCGRLVPLSP</sequence>